<evidence type="ECO:0008006" key="5">
    <source>
        <dbReference type="Google" id="ProtNLM"/>
    </source>
</evidence>
<evidence type="ECO:0000256" key="2">
    <source>
        <dbReference type="SAM" id="Phobius"/>
    </source>
</evidence>
<reference evidence="4" key="1">
    <citation type="submission" date="2016-06" db="EMBL/GenBank/DDBJ databases">
        <authorList>
            <person name="Varghese N."/>
            <person name="Submissions Spin"/>
        </authorList>
    </citation>
    <scope>NUCLEOTIDE SEQUENCE [LARGE SCALE GENOMIC DNA]</scope>
    <source>
        <strain evidence="4">DSM 44815</strain>
    </source>
</reference>
<name>A0A1A8Z4N8_9ACTN</name>
<feature type="transmembrane region" description="Helical" evidence="2">
    <location>
        <begin position="19"/>
        <end position="37"/>
    </location>
</feature>
<dbReference type="Pfam" id="PF03640">
    <property type="entry name" value="Lipoprotein_15"/>
    <property type="match status" value="1"/>
</dbReference>
<dbReference type="GO" id="GO:0043448">
    <property type="term" value="P:alkane catabolic process"/>
    <property type="evidence" value="ECO:0007669"/>
    <property type="project" value="TreeGrafter"/>
</dbReference>
<dbReference type="RefSeq" id="WP_231921462.1">
    <property type="nucleotide sequence ID" value="NZ_LT594323.1"/>
</dbReference>
<organism evidence="3 4">
    <name type="scientific">Micromonospora auratinigra</name>
    <dbReference type="NCBI Taxonomy" id="261654"/>
    <lineage>
        <taxon>Bacteria</taxon>
        <taxon>Bacillati</taxon>
        <taxon>Actinomycetota</taxon>
        <taxon>Actinomycetes</taxon>
        <taxon>Micromonosporales</taxon>
        <taxon>Micromonosporaceae</taxon>
        <taxon>Micromonospora</taxon>
    </lineage>
</organism>
<dbReference type="InterPro" id="IPR005297">
    <property type="entry name" value="Lipoprotein_repeat"/>
</dbReference>
<keyword evidence="2" id="KW-0812">Transmembrane</keyword>
<dbReference type="AlphaFoldDB" id="A0A1A8Z4N8"/>
<dbReference type="PANTHER" id="PTHR39335">
    <property type="entry name" value="BLL4220 PROTEIN"/>
    <property type="match status" value="1"/>
</dbReference>
<accession>A0A1A8Z4N8</accession>
<keyword evidence="2" id="KW-1133">Transmembrane helix</keyword>
<dbReference type="PATRIC" id="fig|261654.4.peg.695"/>
<evidence type="ECO:0000313" key="3">
    <source>
        <dbReference type="EMBL" id="SBT38815.1"/>
    </source>
</evidence>
<keyword evidence="4" id="KW-1185">Reference proteome</keyword>
<evidence type="ECO:0000313" key="4">
    <source>
        <dbReference type="Proteomes" id="UP000199385"/>
    </source>
</evidence>
<keyword evidence="2" id="KW-0472">Membrane</keyword>
<gene>
    <name evidence="3" type="ORF">GA0070611_0684</name>
</gene>
<dbReference type="PANTHER" id="PTHR39335:SF1">
    <property type="entry name" value="BLL4220 PROTEIN"/>
    <property type="match status" value="1"/>
</dbReference>
<protein>
    <recommendedName>
        <fullName evidence="5">Lipoprotein with Yx(FWY)xxD motif</fullName>
    </recommendedName>
</protein>
<proteinExistence type="predicted"/>
<dbReference type="EMBL" id="LT594323">
    <property type="protein sequence ID" value="SBT38815.1"/>
    <property type="molecule type" value="Genomic_DNA"/>
</dbReference>
<sequence>MQVPTSGDREARQIMRSRLYAATITIAVTVLVGGLTACGSSDTTARPEASATSTAAAPSAEAQAEATPLAVPPLKVGPAVLGTARHQFSAERTDLVNIPGGTFNILTVNGKTAYRFEEDGDKPSKVNCHTDCPVVWPPVLTDGAPVTVEGGAKQGLVGSVKREDGHVQVTYNGWPLYWFEKDASAGDALGEGLGGNWSTVTTDGKAVFKKPARTR</sequence>
<dbReference type="STRING" id="261654.GA0070611_0684"/>
<dbReference type="Proteomes" id="UP000199385">
    <property type="component" value="Chromosome I"/>
</dbReference>
<feature type="region of interest" description="Disordered" evidence="1">
    <location>
        <begin position="41"/>
        <end position="64"/>
    </location>
</feature>
<feature type="compositionally biased region" description="Low complexity" evidence="1">
    <location>
        <begin position="43"/>
        <end position="64"/>
    </location>
</feature>
<evidence type="ECO:0000256" key="1">
    <source>
        <dbReference type="SAM" id="MobiDB-lite"/>
    </source>
</evidence>